<dbReference type="OrthoDB" id="3215594at2"/>
<dbReference type="AlphaFoldDB" id="A0A1S1QFX6"/>
<accession>A0A1S1QFX6</accession>
<name>A0A1S1QFX6_9ACTN</name>
<dbReference type="Proteomes" id="UP000179627">
    <property type="component" value="Unassembled WGS sequence"/>
</dbReference>
<comment type="caution">
    <text evidence="1">The sequence shown here is derived from an EMBL/GenBank/DDBJ whole genome shotgun (WGS) entry which is preliminary data.</text>
</comment>
<dbReference type="RefSeq" id="WP_071086703.1">
    <property type="nucleotide sequence ID" value="NZ_MBLM01000130.1"/>
</dbReference>
<proteinExistence type="predicted"/>
<sequence length="97" mass="11004">MPTYEAVARFWADYRRLRPEQRAAFLRARTLFVGGLAEGALHPSLRVKGFKLRPGAFELSWTPDGRALFTYGSPLPGHGTDPHVIWLRVGTHDIFRV</sequence>
<keyword evidence="2" id="KW-1185">Reference proteome</keyword>
<reference evidence="2" key="1">
    <citation type="submission" date="2016-07" db="EMBL/GenBank/DDBJ databases">
        <title>Sequence Frankia sp. strain CcI1.17.</title>
        <authorList>
            <person name="Ghodhbane-Gtari F."/>
            <person name="Swanson E."/>
            <person name="Gueddou A."/>
            <person name="Morris K."/>
            <person name="Hezbri K."/>
            <person name="Ktari A."/>
            <person name="Nouioui I."/>
            <person name="Abebe-Akele F."/>
            <person name="Simpson S."/>
            <person name="Thomas K."/>
            <person name="Gtari M."/>
            <person name="Tisa L.S."/>
            <person name="Hurst S."/>
        </authorList>
    </citation>
    <scope>NUCLEOTIDE SEQUENCE [LARGE SCALE GENOMIC DNA]</scope>
    <source>
        <strain evidence="2">Cc1.17</strain>
    </source>
</reference>
<protein>
    <submittedName>
        <fullName evidence="1">Uncharacterized protein</fullName>
    </submittedName>
</protein>
<gene>
    <name evidence="1" type="ORF">CC117_04825</name>
</gene>
<organism evidence="1 2">
    <name type="scientific">Parafrankia colletiae</name>
    <dbReference type="NCBI Taxonomy" id="573497"/>
    <lineage>
        <taxon>Bacteria</taxon>
        <taxon>Bacillati</taxon>
        <taxon>Actinomycetota</taxon>
        <taxon>Actinomycetes</taxon>
        <taxon>Frankiales</taxon>
        <taxon>Frankiaceae</taxon>
        <taxon>Parafrankia</taxon>
    </lineage>
</organism>
<evidence type="ECO:0000313" key="2">
    <source>
        <dbReference type="Proteomes" id="UP000179627"/>
    </source>
</evidence>
<evidence type="ECO:0000313" key="1">
    <source>
        <dbReference type="EMBL" id="OHV33708.1"/>
    </source>
</evidence>
<dbReference type="EMBL" id="MBLM01000130">
    <property type="protein sequence ID" value="OHV33708.1"/>
    <property type="molecule type" value="Genomic_DNA"/>
</dbReference>